<feature type="compositionally biased region" description="Low complexity" evidence="1">
    <location>
        <begin position="524"/>
        <end position="533"/>
    </location>
</feature>
<evidence type="ECO:0000313" key="2">
    <source>
        <dbReference type="EMBL" id="CAA9543115.1"/>
    </source>
</evidence>
<feature type="region of interest" description="Disordered" evidence="1">
    <location>
        <begin position="508"/>
        <end position="533"/>
    </location>
</feature>
<gene>
    <name evidence="2" type="ORF">AVDCRST_MAG88-181</name>
</gene>
<feature type="non-terminal residue" evidence="2">
    <location>
        <position position="1"/>
    </location>
</feature>
<name>A0A6J4U7H7_9BACT</name>
<dbReference type="SUPFAM" id="SSF52540">
    <property type="entry name" value="P-loop containing nucleoside triphosphate hydrolases"/>
    <property type="match status" value="1"/>
</dbReference>
<accession>A0A6J4U7H7</accession>
<proteinExistence type="predicted"/>
<reference evidence="2" key="1">
    <citation type="submission" date="2020-02" db="EMBL/GenBank/DDBJ databases">
        <authorList>
            <person name="Meier V. D."/>
        </authorList>
    </citation>
    <scope>NUCLEOTIDE SEQUENCE</scope>
    <source>
        <strain evidence="2">AVDCRST_MAG88</strain>
    </source>
</reference>
<protein>
    <submittedName>
        <fullName evidence="2">DNA ligase</fullName>
        <ecNumber evidence="2">6.5.1.2</ecNumber>
    </submittedName>
</protein>
<keyword evidence="2" id="KW-0436">Ligase</keyword>
<evidence type="ECO:0000256" key="1">
    <source>
        <dbReference type="SAM" id="MobiDB-lite"/>
    </source>
</evidence>
<dbReference type="InterPro" id="IPR027417">
    <property type="entry name" value="P-loop_NTPase"/>
</dbReference>
<organism evidence="2">
    <name type="scientific">uncultured Thermomicrobiales bacterium</name>
    <dbReference type="NCBI Taxonomy" id="1645740"/>
    <lineage>
        <taxon>Bacteria</taxon>
        <taxon>Pseudomonadati</taxon>
        <taxon>Thermomicrobiota</taxon>
        <taxon>Thermomicrobia</taxon>
        <taxon>Thermomicrobiales</taxon>
        <taxon>environmental samples</taxon>
    </lineage>
</organism>
<dbReference type="GO" id="GO:0003911">
    <property type="term" value="F:DNA ligase (NAD+) activity"/>
    <property type="evidence" value="ECO:0007669"/>
    <property type="project" value="UniProtKB-EC"/>
</dbReference>
<dbReference type="EMBL" id="CADCWM010000055">
    <property type="protein sequence ID" value="CAA9543115.1"/>
    <property type="molecule type" value="Genomic_DNA"/>
</dbReference>
<sequence length="573" mass="62052">PGAFDLLLVDEVHEFKARGSAQGIAMGQLAEAIGRVLTCTGTLTGGYASTLFSLLWRVDREFRQEFAYHEEERFINRYGVVERQYREEGGEDGAEYGRMSKRRLVLTRVRERPGLAPAILFKLIHNTVFLRLRDVSRDLPPYREHILRVPLDTRPSPTGIVGADGEELLLPSQRDAYRRLADTLRERVTAALRAKGKSKLLGAYLQALLAYPDRCTAGEVVLDKDTGAIVAEAPAQPEERTYPKEQALIELALRERERGRRVLAFVTHTDTRDVTPRLRRVLEGVGLRVAVLKAQTTKPDLREEWVARQVAAGIDVLIAPPKCVQTGLDLLAFATIVWAQPEYSVYTLRQASRRSWRIAQAQPVDVYYLVYAETMQAEALSLVGKKLRAAMLVEGELPQEGLATDELGDSDLLLALAKRLAAGESAEVESLEALFAESLALEEGAGRAIDGFAWEEAEWGSPQATSPVADTAAFPAAGPGAALQPTLFDALPAGAAAIVTHPALHAAQGDETATPSGPTPVTDGGASAAPGSPAAFVPSVGQIVTLDSLAALATSRRTRGRKAPAKDQLSLFG</sequence>
<dbReference type="AlphaFoldDB" id="A0A6J4U7H7"/>
<dbReference type="EC" id="6.5.1.2" evidence="2"/>
<dbReference type="Gene3D" id="3.40.50.300">
    <property type="entry name" value="P-loop containing nucleotide triphosphate hydrolases"/>
    <property type="match status" value="1"/>
</dbReference>